<evidence type="ECO:0000256" key="9">
    <source>
        <dbReference type="ARBA" id="ARBA00023295"/>
    </source>
</evidence>
<dbReference type="STRING" id="9986.ENSOCUP00000012641"/>
<keyword evidence="5" id="KW-0378">Hydrolase</keyword>
<evidence type="ECO:0000256" key="3">
    <source>
        <dbReference type="ARBA" id="ARBA00012733"/>
    </source>
</evidence>
<dbReference type="Pfam" id="PF13088">
    <property type="entry name" value="BNR_2"/>
    <property type="match status" value="1"/>
</dbReference>
<dbReference type="Proteomes" id="UP000001811">
    <property type="component" value="Unplaced"/>
</dbReference>
<keyword evidence="15" id="KW-1185">Reference proteome</keyword>
<dbReference type="GO" id="GO:0006689">
    <property type="term" value="P:ganglioside catabolic process"/>
    <property type="evidence" value="ECO:0007669"/>
    <property type="project" value="Ensembl"/>
</dbReference>
<dbReference type="SMR" id="G1T7Y0"/>
<dbReference type="GO" id="GO:0004308">
    <property type="term" value="F:exo-alpha-sialidase activity"/>
    <property type="evidence" value="ECO:0007669"/>
    <property type="project" value="UniProtKB-EC"/>
</dbReference>
<feature type="domain" description="Sialidase" evidence="13">
    <location>
        <begin position="72"/>
        <end position="377"/>
    </location>
</feature>
<comment type="catalytic activity">
    <reaction evidence="1">
        <text>Hydrolysis of alpha-(2-&gt;3)-, alpha-(2-&gt;6)-, alpha-(2-&gt;8)- glycosidic linkages of terminal sialic acid residues in oligosaccharides, glycoproteins, glycolipids, colominic acid and synthetic substrates.</text>
        <dbReference type="EC" id="3.2.1.18"/>
    </reaction>
</comment>
<dbReference type="Ensembl" id="ENSOCUT00000014703.4">
    <property type="protein sequence ID" value="ENSOCUP00000012641.4"/>
    <property type="gene ID" value="ENSOCUG00000014705.4"/>
</dbReference>
<evidence type="ECO:0000313" key="14">
    <source>
        <dbReference type="Ensembl" id="ENSOCUP00000012641.4"/>
    </source>
</evidence>
<dbReference type="FunCoup" id="G1T7Y0">
    <property type="interactions" value="10"/>
</dbReference>
<dbReference type="eggNOG" id="ENOG502QSFT">
    <property type="taxonomic scope" value="Eukaryota"/>
</dbReference>
<evidence type="ECO:0000313" key="15">
    <source>
        <dbReference type="Proteomes" id="UP000001811"/>
    </source>
</evidence>
<evidence type="ECO:0000256" key="2">
    <source>
        <dbReference type="ARBA" id="ARBA00009348"/>
    </source>
</evidence>
<dbReference type="InParanoid" id="G1T7Y0"/>
<dbReference type="SUPFAM" id="SSF50939">
    <property type="entry name" value="Sialidases"/>
    <property type="match status" value="1"/>
</dbReference>
<dbReference type="GO" id="GO:0005829">
    <property type="term" value="C:cytosol"/>
    <property type="evidence" value="ECO:0007669"/>
    <property type="project" value="Ensembl"/>
</dbReference>
<evidence type="ECO:0000256" key="5">
    <source>
        <dbReference type="ARBA" id="ARBA00022801"/>
    </source>
</evidence>
<dbReference type="CDD" id="cd15482">
    <property type="entry name" value="Sialidase_non-viral"/>
    <property type="match status" value="1"/>
</dbReference>
<dbReference type="AlphaFoldDB" id="G1T7Y0"/>
<comment type="similarity">
    <text evidence="2">Belongs to the glycosyl hydrolase 33 family.</text>
</comment>
<dbReference type="PANTHER" id="PTHR10628:SF6">
    <property type="entry name" value="SIALIDASE-2"/>
    <property type="match status" value="1"/>
</dbReference>
<dbReference type="GO" id="GO:1902494">
    <property type="term" value="C:catalytic complex"/>
    <property type="evidence" value="ECO:0007669"/>
    <property type="project" value="Ensembl"/>
</dbReference>
<evidence type="ECO:0000256" key="10">
    <source>
        <dbReference type="ARBA" id="ARBA00073665"/>
    </source>
</evidence>
<keyword evidence="7" id="KW-0443">Lipid metabolism</keyword>
<sequence length="420" mass="45714">MTAASLRQLTPSLPFPLSIQGVGCTGLSSAPPASLPVPPMATCPVLQRETLFQLGSHTYRIPALLFLPQQKTLLAFVERRGSKTDEHAELIVLRRGDYDAATHRVQWHAQEVVAQAQLEGHRSMNPCPLYDAKTGTLFLFFIAIPGQVSEYHQLHSKVNKTRLCHVTSSDHGRTWSQATDLTSSVIGQAHSAWATFAVGPGHCLQLRSGSLVVPAYAYRNLPDLPHPSPYAFCFLSQDNGRTWNTGNFVAPQTLECQVAEVRAGGQRLLYLNARSPQGSRVQAQSTNGGLDFQEAQAVKALVEPPHGCHGSVVSFPSPTAGPQRRGRWLLYTHPTDSQQRSNLGAYLNQQPPNPETWSQPTLLATGSCAYSDLQSMGPGPDGSPLFGCLYEAKNYEEVVFLLFTLKQAFPTAVAATAESE</sequence>
<evidence type="ECO:0000256" key="12">
    <source>
        <dbReference type="ARBA" id="ARBA00082013"/>
    </source>
</evidence>
<evidence type="ECO:0000259" key="13">
    <source>
        <dbReference type="Pfam" id="PF13088"/>
    </source>
</evidence>
<organism evidence="14 15">
    <name type="scientific">Oryctolagus cuniculus</name>
    <name type="common">Rabbit</name>
    <dbReference type="NCBI Taxonomy" id="9986"/>
    <lineage>
        <taxon>Eukaryota</taxon>
        <taxon>Metazoa</taxon>
        <taxon>Chordata</taxon>
        <taxon>Craniata</taxon>
        <taxon>Vertebrata</taxon>
        <taxon>Euteleostomi</taxon>
        <taxon>Mammalia</taxon>
        <taxon>Eutheria</taxon>
        <taxon>Euarchontoglires</taxon>
        <taxon>Glires</taxon>
        <taxon>Lagomorpha</taxon>
        <taxon>Leporidae</taxon>
        <taxon>Oryctolagus</taxon>
    </lineage>
</organism>
<dbReference type="Bgee" id="ENSOCUG00000014705">
    <property type="expression patterns" value="Expressed in uterus and 4 other cell types or tissues"/>
</dbReference>
<protein>
    <recommendedName>
        <fullName evidence="10">Sialidase-2</fullName>
        <ecNumber evidence="3">3.2.1.18</ecNumber>
    </recommendedName>
    <alternativeName>
        <fullName evidence="12">Cytosolic sialidase</fullName>
    </alternativeName>
    <alternativeName>
        <fullName evidence="11">N-acetyl-alpha-neuraminidase 2</fullName>
    </alternativeName>
</protein>
<keyword evidence="9" id="KW-0326">Glycosidase</keyword>
<dbReference type="FunFam" id="2.120.10.10:FF:000002">
    <property type="entry name" value="Neuraminidase 3"/>
    <property type="match status" value="1"/>
</dbReference>
<dbReference type="InterPro" id="IPR011040">
    <property type="entry name" value="Sialidase"/>
</dbReference>
<evidence type="ECO:0000256" key="7">
    <source>
        <dbReference type="ARBA" id="ARBA00023098"/>
    </source>
</evidence>
<reference evidence="14" key="2">
    <citation type="submission" date="2025-08" db="UniProtKB">
        <authorList>
            <consortium name="Ensembl"/>
        </authorList>
    </citation>
    <scope>IDENTIFICATION</scope>
    <source>
        <strain evidence="14">Thorbecke</strain>
    </source>
</reference>
<dbReference type="Gene3D" id="2.120.10.10">
    <property type="match status" value="1"/>
</dbReference>
<dbReference type="GO" id="GO:0016020">
    <property type="term" value="C:membrane"/>
    <property type="evidence" value="ECO:0007669"/>
    <property type="project" value="TreeGrafter"/>
</dbReference>
<evidence type="ECO:0000256" key="6">
    <source>
        <dbReference type="ARBA" id="ARBA00022963"/>
    </source>
</evidence>
<keyword evidence="6" id="KW-0442">Lipid degradation</keyword>
<evidence type="ECO:0000256" key="4">
    <source>
        <dbReference type="ARBA" id="ARBA00022737"/>
    </source>
</evidence>
<dbReference type="EC" id="3.2.1.18" evidence="3"/>
<reference evidence="14" key="3">
    <citation type="submission" date="2025-09" db="UniProtKB">
        <authorList>
            <consortium name="Ensembl"/>
        </authorList>
    </citation>
    <scope>IDENTIFICATION</scope>
    <source>
        <strain evidence="14">Thorbecke</strain>
    </source>
</reference>
<dbReference type="HOGENOM" id="CLU_024620_2_1_1"/>
<gene>
    <name evidence="14" type="primary">NEU2</name>
</gene>
<name>G1T7Y0_RABIT</name>
<proteinExistence type="inferred from homology"/>
<keyword evidence="8" id="KW-0119">Carbohydrate metabolism</keyword>
<accession>G1T7Y0</accession>
<evidence type="ECO:0000256" key="8">
    <source>
        <dbReference type="ARBA" id="ARBA00023277"/>
    </source>
</evidence>
<dbReference type="GO" id="GO:0009313">
    <property type="term" value="P:oligosaccharide catabolic process"/>
    <property type="evidence" value="ECO:0007669"/>
    <property type="project" value="Ensembl"/>
</dbReference>
<dbReference type="PANTHER" id="PTHR10628">
    <property type="entry name" value="SIALIDASE"/>
    <property type="match status" value="1"/>
</dbReference>
<reference evidence="14 15" key="1">
    <citation type="journal article" date="2011" name="Nature">
        <title>A high-resolution map of human evolutionary constraint using 29 mammals.</title>
        <authorList>
            <person name="Lindblad-Toh K."/>
            <person name="Garber M."/>
            <person name="Zuk O."/>
            <person name="Lin M.F."/>
            <person name="Parker B.J."/>
            <person name="Washietl S."/>
            <person name="Kheradpour P."/>
            <person name="Ernst J."/>
            <person name="Jordan G."/>
            <person name="Mauceli E."/>
            <person name="Ward L.D."/>
            <person name="Lowe C.B."/>
            <person name="Holloway A.K."/>
            <person name="Clamp M."/>
            <person name="Gnerre S."/>
            <person name="Alfoldi J."/>
            <person name="Beal K."/>
            <person name="Chang J."/>
            <person name="Clawson H."/>
            <person name="Cuff J."/>
            <person name="Di Palma F."/>
            <person name="Fitzgerald S."/>
            <person name="Flicek P."/>
            <person name="Guttman M."/>
            <person name="Hubisz M.J."/>
            <person name="Jaffe D.B."/>
            <person name="Jungreis I."/>
            <person name="Kent W.J."/>
            <person name="Kostka D."/>
            <person name="Lara M."/>
            <person name="Martins A.L."/>
            <person name="Massingham T."/>
            <person name="Moltke I."/>
            <person name="Raney B.J."/>
            <person name="Rasmussen M.D."/>
            <person name="Robinson J."/>
            <person name="Stark A."/>
            <person name="Vilella A.J."/>
            <person name="Wen J."/>
            <person name="Xie X."/>
            <person name="Zody M.C."/>
            <person name="Baldwin J."/>
            <person name="Bloom T."/>
            <person name="Chin C.W."/>
            <person name="Heiman D."/>
            <person name="Nicol R."/>
            <person name="Nusbaum C."/>
            <person name="Young S."/>
            <person name="Wilkinson J."/>
            <person name="Worley K.C."/>
            <person name="Kovar C.L."/>
            <person name="Muzny D.M."/>
            <person name="Gibbs R.A."/>
            <person name="Cree A."/>
            <person name="Dihn H.H."/>
            <person name="Fowler G."/>
            <person name="Jhangiani S."/>
            <person name="Joshi V."/>
            <person name="Lee S."/>
            <person name="Lewis L.R."/>
            <person name="Nazareth L.V."/>
            <person name="Okwuonu G."/>
            <person name="Santibanez J."/>
            <person name="Warren W.C."/>
            <person name="Mardis E.R."/>
            <person name="Weinstock G.M."/>
            <person name="Wilson R.K."/>
            <person name="Delehaunty K."/>
            <person name="Dooling D."/>
            <person name="Fronik C."/>
            <person name="Fulton L."/>
            <person name="Fulton B."/>
            <person name="Graves T."/>
            <person name="Minx P."/>
            <person name="Sodergren E."/>
            <person name="Birney E."/>
            <person name="Margulies E.H."/>
            <person name="Herrero J."/>
            <person name="Green E.D."/>
            <person name="Haussler D."/>
            <person name="Siepel A."/>
            <person name="Goldman N."/>
            <person name="Pollard K.S."/>
            <person name="Pedersen J.S."/>
            <person name="Lander E.S."/>
            <person name="Kellis M."/>
        </authorList>
    </citation>
    <scope>NUCLEOTIDE SEQUENCE [LARGE SCALE GENOMIC DNA]</scope>
    <source>
        <strain evidence="15">Thorbecke</strain>
    </source>
</reference>
<keyword evidence="4" id="KW-0677">Repeat</keyword>
<dbReference type="GeneTree" id="ENSGT00950000182944"/>
<evidence type="ECO:0000256" key="11">
    <source>
        <dbReference type="ARBA" id="ARBA00075280"/>
    </source>
</evidence>
<dbReference type="InterPro" id="IPR036278">
    <property type="entry name" value="Sialidase_sf"/>
</dbReference>
<dbReference type="PaxDb" id="9986-ENSOCUP00000012641"/>
<dbReference type="GO" id="GO:0006516">
    <property type="term" value="P:glycoprotein catabolic process"/>
    <property type="evidence" value="ECO:0007669"/>
    <property type="project" value="Ensembl"/>
</dbReference>
<evidence type="ECO:0000256" key="1">
    <source>
        <dbReference type="ARBA" id="ARBA00000427"/>
    </source>
</evidence>
<dbReference type="InterPro" id="IPR026856">
    <property type="entry name" value="Sialidase_fam"/>
</dbReference>